<keyword evidence="4" id="KW-0472">Membrane</keyword>
<evidence type="ECO:0000259" key="5">
    <source>
        <dbReference type="Pfam" id="PF14689"/>
    </source>
</evidence>
<protein>
    <recommendedName>
        <fullName evidence="5">SpoOB alpha-helical domain-containing protein</fullName>
    </recommendedName>
</protein>
<keyword evidence="4" id="KW-0812">Transmembrane</keyword>
<comment type="caution">
    <text evidence="6">The sequence shown here is derived from an EMBL/GenBank/DDBJ whole genome shotgun (WGS) entry which is preliminary data.</text>
</comment>
<dbReference type="SUPFAM" id="SSF55890">
    <property type="entry name" value="Sporulation response regulatory protein Spo0B"/>
    <property type="match status" value="1"/>
</dbReference>
<accession>A0A919XXJ8</accession>
<dbReference type="InterPro" id="IPR039506">
    <property type="entry name" value="SPOB_a"/>
</dbReference>
<evidence type="ECO:0000256" key="3">
    <source>
        <dbReference type="ARBA" id="ARBA00022777"/>
    </source>
</evidence>
<sequence length="248" mass="28261">MKHRLMMPGAAVLLSVALLVLMYFLRSPVFYALLGVCLLLVFAGYIIVEQRKAAEERKQLLESVQRMAAATLGHHRHDWMNELQILYGYIQLGKYDKLKDCVERIKERMAADSKISRLGIPSLVFYLYSFREMNGSIQLDVQIQEDLAIGEALAPQDAEQFTEAIMETVRFYQYTGRSSWGELPKLRLELSRLGGEIVAVFEREDCTASDSDTLLQRYLEEWKYGNAVTVELADPAPNSLRLRVACAN</sequence>
<dbReference type="Proteomes" id="UP000681162">
    <property type="component" value="Unassembled WGS sequence"/>
</dbReference>
<dbReference type="AlphaFoldDB" id="A0A919XXJ8"/>
<keyword evidence="3" id="KW-0418">Kinase</keyword>
<dbReference type="GO" id="GO:0000155">
    <property type="term" value="F:phosphorelay sensor kinase activity"/>
    <property type="evidence" value="ECO:0007669"/>
    <property type="project" value="InterPro"/>
</dbReference>
<evidence type="ECO:0000256" key="4">
    <source>
        <dbReference type="SAM" id="Phobius"/>
    </source>
</evidence>
<organism evidence="6 7">
    <name type="scientific">Paenibacillus antibioticophila</name>
    <dbReference type="NCBI Taxonomy" id="1274374"/>
    <lineage>
        <taxon>Bacteria</taxon>
        <taxon>Bacillati</taxon>
        <taxon>Bacillota</taxon>
        <taxon>Bacilli</taxon>
        <taxon>Bacillales</taxon>
        <taxon>Paenibacillaceae</taxon>
        <taxon>Paenibacillus</taxon>
    </lineage>
</organism>
<dbReference type="Gene3D" id="1.10.287.130">
    <property type="match status" value="1"/>
</dbReference>
<feature type="domain" description="SpoOB alpha-helical" evidence="5">
    <location>
        <begin position="70"/>
        <end position="118"/>
    </location>
</feature>
<keyword evidence="7" id="KW-1185">Reference proteome</keyword>
<keyword evidence="4" id="KW-1133">Transmembrane helix</keyword>
<reference evidence="6 7" key="1">
    <citation type="submission" date="2021-03" db="EMBL/GenBank/DDBJ databases">
        <title>Antimicrobial resistance genes in bacteria isolated from Japanese honey, and their potential for conferring macrolide and lincosamide resistance in the American foulbrood pathogen Paenibacillus larvae.</title>
        <authorList>
            <person name="Okamoto M."/>
            <person name="Kumagai M."/>
            <person name="Kanamori H."/>
            <person name="Takamatsu D."/>
        </authorList>
    </citation>
    <scope>NUCLEOTIDE SEQUENCE [LARGE SCALE GENOMIC DNA]</scope>
    <source>
        <strain evidence="6 7">J41TS12</strain>
    </source>
</reference>
<feature type="transmembrane region" description="Helical" evidence="4">
    <location>
        <begin position="5"/>
        <end position="24"/>
    </location>
</feature>
<proteinExistence type="predicted"/>
<gene>
    <name evidence="6" type="ORF">J41TS12_47450</name>
</gene>
<dbReference type="InterPro" id="IPR016120">
    <property type="entry name" value="Sig_transdc_His_kin_SpoOB"/>
</dbReference>
<keyword evidence="1" id="KW-0597">Phosphoprotein</keyword>
<keyword evidence="2" id="KW-0808">Transferase</keyword>
<dbReference type="RefSeq" id="WP_212943611.1">
    <property type="nucleotide sequence ID" value="NZ_BORR01000028.1"/>
</dbReference>
<dbReference type="Pfam" id="PF14689">
    <property type="entry name" value="SPOB_a"/>
    <property type="match status" value="1"/>
</dbReference>
<dbReference type="EMBL" id="BORR01000028">
    <property type="protein sequence ID" value="GIO39884.1"/>
    <property type="molecule type" value="Genomic_DNA"/>
</dbReference>
<evidence type="ECO:0000313" key="7">
    <source>
        <dbReference type="Proteomes" id="UP000681162"/>
    </source>
</evidence>
<evidence type="ECO:0000256" key="1">
    <source>
        <dbReference type="ARBA" id="ARBA00022553"/>
    </source>
</evidence>
<name>A0A919XXJ8_9BACL</name>
<feature type="transmembrane region" description="Helical" evidence="4">
    <location>
        <begin position="30"/>
        <end position="48"/>
    </location>
</feature>
<evidence type="ECO:0000256" key="2">
    <source>
        <dbReference type="ARBA" id="ARBA00022679"/>
    </source>
</evidence>
<evidence type="ECO:0000313" key="6">
    <source>
        <dbReference type="EMBL" id="GIO39884.1"/>
    </source>
</evidence>